<feature type="compositionally biased region" description="Basic and acidic residues" evidence="1">
    <location>
        <begin position="326"/>
        <end position="336"/>
    </location>
</feature>
<dbReference type="VEuPathDB" id="FungiDB:F4678DRAFT_192653"/>
<dbReference type="SMART" id="SM00220">
    <property type="entry name" value="S_TKc"/>
    <property type="match status" value="1"/>
</dbReference>
<dbReference type="GO" id="GO:0004672">
    <property type="term" value="F:protein kinase activity"/>
    <property type="evidence" value="ECO:0007669"/>
    <property type="project" value="InterPro"/>
</dbReference>
<keyword evidence="4" id="KW-1185">Reference proteome</keyword>
<dbReference type="VEuPathDB" id="FungiDB:F4678DRAFT_192695"/>
<sequence length="1224" mass="139278">MTHAPTADNTYSDIHPLIERSLVRSDFTSSGGKDFLPTQSYESLLTRANIRDDLPGASGDLIDFIDKRAKRTFATVLLTLAGFHTKTGMTSIMNSFQQHGFDDNCLPIDEGLNSNLENHLKECQANPLSVFRDDRLRRIIYTFYTNQWVFLAPEFPLEKNSRTLHRNCILPFTEFGGESKEGTFGEVFPAKLRVDHQKMIQQPQGSGLLEVNVAVKKFKSREKIQLPEPEIPDPKSAWSNEADKMEELATFDFSECHIAGALGCFSSNGDYYIIMPWATGGTLREFWDRNRSPTLCGNLIKEFLDQYMKLATTLCEMHRHRYLEEGEDKAQDEGTKEISFPVPQGPQTQNINLDVPEISSDSTPMGSNWRHGDLKPENILRRENGDVLGPLMIGDVGLAKKHKDLTGTRTNTNTRLGTMNYEPPEAFDNSRAKSRAYDIWSMGCIIVETMVWLLYGTDGQKLFYNQPYNQKQGTRYYIAQETFPQRRLNDNIIELMRHILANDPECNGDQTSSALRDLLNLARNELLMVNPPEDYENPTKDERINAEMFCKRLKDIINKSNDDVTYLFTDRNRDAVSMPSFMHQEHTQKFNTEWDFVNDNPFALAISPKLGQSVMSPRAIAAQHPLCRKCSNFDLLAENPVIIDKGSDLMANPSCGFCKLRHDACRKIMDTIGPDVIRFNISLTSSALRVNDRPGPALTICGTKELNNEIPQIQVRIPQAPDEEARLEICRQWLQDCDTHDSCNLIDRFNLASKGPPTRLLYVGKSNAPQLYLYEPGKDEVNLKYVALSHPWGKKGVHSHFNTDINNYEKHKTCIPDTDLPHLFKDAIKLTRALDCQYIWIDSLCIIQGEGGDFESEAVRMELVYSRAYCVIATTHATGNSDRFLIPGTKRDYVKIDHNGHPFYVCDPIDDFQEHVLNGHLNTRGWVLQERALARRTIHFTKEQIYWECGEGIRCETMTKMRNEQAAFLGDPNFPLRAMQSTKGTKTLFYQVLYKQYSRLKFSQITDRRLGIAGLEQRLIKDFKVDGGFGIFQAPLERTKDHGYFGRSLLWKRGKEVQELSMIDYSEAKPPATVPSWSWMAYKGGIDYMEDPLLPFNEVVWETKEIGSPWNVTDSSRSWHTNIRGQSTALRGTARSFSCTGAVDEEHIWYDRKLGCCSWDSGISHVMCVRVGSGEKVIAGLPTKMSYLLLVHPKPGTNDYERVGVAALRAAWVKKEDGIQIQIT</sequence>
<evidence type="ECO:0000313" key="3">
    <source>
        <dbReference type="EMBL" id="KAJ3578803.1"/>
    </source>
</evidence>
<reference evidence="3" key="1">
    <citation type="submission" date="2022-07" db="EMBL/GenBank/DDBJ databases">
        <title>Genome Sequence of Xylaria arbuscula.</title>
        <authorList>
            <person name="Buettner E."/>
        </authorList>
    </citation>
    <scope>NUCLEOTIDE SEQUENCE</scope>
    <source>
        <strain evidence="3">VT107</strain>
    </source>
</reference>
<evidence type="ECO:0000313" key="4">
    <source>
        <dbReference type="Proteomes" id="UP001148614"/>
    </source>
</evidence>
<dbReference type="InterPro" id="IPR011009">
    <property type="entry name" value="Kinase-like_dom_sf"/>
</dbReference>
<dbReference type="Pfam" id="PF06985">
    <property type="entry name" value="HET"/>
    <property type="match status" value="1"/>
</dbReference>
<dbReference type="Pfam" id="PF00069">
    <property type="entry name" value="Pkinase"/>
    <property type="match status" value="1"/>
</dbReference>
<dbReference type="AlphaFoldDB" id="A0A9W8NM14"/>
<feature type="region of interest" description="Disordered" evidence="1">
    <location>
        <begin position="326"/>
        <end position="375"/>
    </location>
</feature>
<dbReference type="InterPro" id="IPR000719">
    <property type="entry name" value="Prot_kinase_dom"/>
</dbReference>
<dbReference type="PROSITE" id="PS50011">
    <property type="entry name" value="PROTEIN_KINASE_DOM"/>
    <property type="match status" value="1"/>
</dbReference>
<dbReference type="SUPFAM" id="SSF56112">
    <property type="entry name" value="Protein kinase-like (PK-like)"/>
    <property type="match status" value="1"/>
</dbReference>
<protein>
    <recommendedName>
        <fullName evidence="2">Protein kinase domain-containing protein</fullName>
    </recommendedName>
</protein>
<evidence type="ECO:0000259" key="2">
    <source>
        <dbReference type="PROSITE" id="PS50011"/>
    </source>
</evidence>
<gene>
    <name evidence="3" type="ORF">NPX13_g1760</name>
</gene>
<comment type="caution">
    <text evidence="3">The sequence shown here is derived from an EMBL/GenBank/DDBJ whole genome shotgun (WGS) entry which is preliminary data.</text>
</comment>
<dbReference type="PANTHER" id="PTHR33112">
    <property type="entry name" value="DOMAIN PROTEIN, PUTATIVE-RELATED"/>
    <property type="match status" value="1"/>
</dbReference>
<accession>A0A9W8NM14</accession>
<dbReference type="GO" id="GO:0005524">
    <property type="term" value="F:ATP binding"/>
    <property type="evidence" value="ECO:0007669"/>
    <property type="project" value="InterPro"/>
</dbReference>
<dbReference type="PANTHER" id="PTHR33112:SF10">
    <property type="entry name" value="TOL"/>
    <property type="match status" value="1"/>
</dbReference>
<dbReference type="EMBL" id="JANPWZ010000168">
    <property type="protein sequence ID" value="KAJ3578803.1"/>
    <property type="molecule type" value="Genomic_DNA"/>
</dbReference>
<dbReference type="Gene3D" id="1.10.510.10">
    <property type="entry name" value="Transferase(Phosphotransferase) domain 1"/>
    <property type="match status" value="2"/>
</dbReference>
<evidence type="ECO:0000256" key="1">
    <source>
        <dbReference type="SAM" id="MobiDB-lite"/>
    </source>
</evidence>
<organism evidence="3 4">
    <name type="scientific">Xylaria arbuscula</name>
    <dbReference type="NCBI Taxonomy" id="114810"/>
    <lineage>
        <taxon>Eukaryota</taxon>
        <taxon>Fungi</taxon>
        <taxon>Dikarya</taxon>
        <taxon>Ascomycota</taxon>
        <taxon>Pezizomycotina</taxon>
        <taxon>Sordariomycetes</taxon>
        <taxon>Xylariomycetidae</taxon>
        <taxon>Xylariales</taxon>
        <taxon>Xylariaceae</taxon>
        <taxon>Xylaria</taxon>
    </lineage>
</organism>
<proteinExistence type="predicted"/>
<feature type="domain" description="Protein kinase" evidence="2">
    <location>
        <begin position="173"/>
        <end position="519"/>
    </location>
</feature>
<dbReference type="Proteomes" id="UP001148614">
    <property type="component" value="Unassembled WGS sequence"/>
</dbReference>
<name>A0A9W8NM14_9PEZI</name>
<dbReference type="InterPro" id="IPR010730">
    <property type="entry name" value="HET"/>
</dbReference>